<comment type="catalytic activity">
    <reaction evidence="6">
        <text>a 2'-deoxyadenosine in DNA + S-adenosyl-L-methionine = an N(6)-methyl-2'-deoxyadenosine in DNA + S-adenosyl-L-homocysteine + H(+)</text>
        <dbReference type="Rhea" id="RHEA:15197"/>
        <dbReference type="Rhea" id="RHEA-COMP:12418"/>
        <dbReference type="Rhea" id="RHEA-COMP:12419"/>
        <dbReference type="ChEBI" id="CHEBI:15378"/>
        <dbReference type="ChEBI" id="CHEBI:57856"/>
        <dbReference type="ChEBI" id="CHEBI:59789"/>
        <dbReference type="ChEBI" id="CHEBI:90615"/>
        <dbReference type="ChEBI" id="CHEBI:90616"/>
        <dbReference type="EC" id="2.1.1.72"/>
    </reaction>
</comment>
<comment type="caution">
    <text evidence="9">The sequence shown here is derived from an EMBL/GenBank/DDBJ whole genome shotgun (WGS) entry which is preliminary data.</text>
</comment>
<feature type="domain" description="Type II methyltransferase M.Eco57I C-terminal" evidence="8">
    <location>
        <begin position="265"/>
        <end position="519"/>
    </location>
</feature>
<keyword evidence="5" id="KW-0949">S-adenosyl-L-methionine</keyword>
<dbReference type="InterPro" id="IPR054520">
    <property type="entry name" value="M_Eco57I_C"/>
</dbReference>
<dbReference type="RefSeq" id="WP_116064970.1">
    <property type="nucleotide sequence ID" value="NZ_QRDZ01000040.1"/>
</dbReference>
<dbReference type="AlphaFoldDB" id="A0A3D9I3E1"/>
<evidence type="ECO:0000256" key="2">
    <source>
        <dbReference type="ARBA" id="ARBA00011900"/>
    </source>
</evidence>
<dbReference type="GO" id="GO:0008170">
    <property type="term" value="F:N-methyltransferase activity"/>
    <property type="evidence" value="ECO:0007669"/>
    <property type="project" value="InterPro"/>
</dbReference>
<keyword evidence="4" id="KW-0808">Transferase</keyword>
<dbReference type="EC" id="2.1.1.72" evidence="2"/>
<evidence type="ECO:0000256" key="4">
    <source>
        <dbReference type="ARBA" id="ARBA00022679"/>
    </source>
</evidence>
<dbReference type="GO" id="GO:0032259">
    <property type="term" value="P:methylation"/>
    <property type="evidence" value="ECO:0007669"/>
    <property type="project" value="UniProtKB-KW"/>
</dbReference>
<evidence type="ECO:0000256" key="3">
    <source>
        <dbReference type="ARBA" id="ARBA00022603"/>
    </source>
</evidence>
<dbReference type="PANTHER" id="PTHR33841:SF5">
    <property type="entry name" value="DNA METHYLASE (MODIFICATION METHYLASE) (METHYLTRANSFERASE)-RELATED"/>
    <property type="match status" value="1"/>
</dbReference>
<protein>
    <recommendedName>
        <fullName evidence="2">site-specific DNA-methyltransferase (adenine-specific)</fullName>
        <ecNumber evidence="2">2.1.1.72</ecNumber>
    </recommendedName>
</protein>
<dbReference type="CDD" id="cd02440">
    <property type="entry name" value="AdoMet_MTases"/>
    <property type="match status" value="1"/>
</dbReference>
<dbReference type="GO" id="GO:0003677">
    <property type="term" value="F:DNA binding"/>
    <property type="evidence" value="ECO:0007669"/>
    <property type="project" value="InterPro"/>
</dbReference>
<comment type="similarity">
    <text evidence="1">Belongs to the N(4)/N(6)-methyltransferase family.</text>
</comment>
<feature type="domain" description="Type II methyltransferase M.TaqI-like" evidence="7">
    <location>
        <begin position="102"/>
        <end position="209"/>
    </location>
</feature>
<evidence type="ECO:0000256" key="5">
    <source>
        <dbReference type="ARBA" id="ARBA00022691"/>
    </source>
</evidence>
<reference evidence="9 10" key="1">
    <citation type="submission" date="2018-07" db="EMBL/GenBank/DDBJ databases">
        <title>Genomic Encyclopedia of Type Strains, Phase III (KMG-III): the genomes of soil and plant-associated and newly described type strains.</title>
        <authorList>
            <person name="Whitman W."/>
        </authorList>
    </citation>
    <scope>NUCLEOTIDE SEQUENCE [LARGE SCALE GENOMIC DNA]</scope>
    <source>
        <strain evidence="9 10">CECT 7287</strain>
    </source>
</reference>
<dbReference type="InterPro" id="IPR029063">
    <property type="entry name" value="SAM-dependent_MTases_sf"/>
</dbReference>
<sequence length="548" mass="62343">MKSELTHQKLRGGYYTPKPITDFITRWAVSSPTATILEPSCGDGNFLESMAQTYRERGLEDRDRISRQICAIEFDPEEARKAQERLESLGIPAGGAVRNGDFFSYCRNFIDGGVRFEAIVGNPPFIRYQSFMEEHRKLAFEIMQEAGLTPNRFTNAWVPFLIASSLLLTDKGRMGMVVPAELFQVGYAAQTRLFLSDYFRKLTIITFKKLVFSEINQEVVLLLCEKDGDRHSGIRVVELEEMGDLQAFDPKDLSNIELKPLDHTSEKWTQYYLTADEITLLRKWRTHPEIAVSGDVLDVDVGVVTGLNEFFALNELQVAKNKLGAHTKRIITKSAHLEGVVMTEEDWADNVARQYATALLHLPNAPFSEQAEEVRQYIVSGEKQGVHTGYKCRIRKNWFVVPSVWVPDAFMLRQVHSYPKIILNEAKATCTDTVHRVRFKEGYEGARVTAAFLNSLTLAFSEVTGRSYGAGVLTFEPSESESLPLPLRGADKLDVEQIDQLIRFNRIEEVLEITDKALLIDGLGLAREEALALRKIWRKLRDRRINRR</sequence>
<evidence type="ECO:0000256" key="1">
    <source>
        <dbReference type="ARBA" id="ARBA00006594"/>
    </source>
</evidence>
<evidence type="ECO:0000256" key="6">
    <source>
        <dbReference type="ARBA" id="ARBA00047942"/>
    </source>
</evidence>
<name>A0A3D9I3E1_9BACL</name>
<dbReference type="Pfam" id="PF07669">
    <property type="entry name" value="Eco57I"/>
    <property type="match status" value="1"/>
</dbReference>
<dbReference type="SUPFAM" id="SSF53335">
    <property type="entry name" value="S-adenosyl-L-methionine-dependent methyltransferases"/>
    <property type="match status" value="1"/>
</dbReference>
<keyword evidence="10" id="KW-1185">Reference proteome</keyword>
<proteinExistence type="inferred from homology"/>
<dbReference type="InterPro" id="IPR050953">
    <property type="entry name" value="N4_N6_ade-DNA_methylase"/>
</dbReference>
<gene>
    <name evidence="9" type="ORF">DFP98_1405</name>
</gene>
<accession>A0A3D9I3E1</accession>
<dbReference type="OrthoDB" id="32195at2"/>
<dbReference type="PRINTS" id="PR00507">
    <property type="entry name" value="N12N6MTFRASE"/>
</dbReference>
<dbReference type="Pfam" id="PF22837">
    <property type="entry name" value="M_Eco57I_C"/>
    <property type="match status" value="1"/>
</dbReference>
<dbReference type="EMBL" id="QRDZ01000040">
    <property type="protein sequence ID" value="RED56165.1"/>
    <property type="molecule type" value="Genomic_DNA"/>
</dbReference>
<dbReference type="PANTHER" id="PTHR33841">
    <property type="entry name" value="DNA METHYLTRANSFERASE YEEA-RELATED"/>
    <property type="match status" value="1"/>
</dbReference>
<organism evidence="9 10">
    <name type="scientific">Cohnella phaseoli</name>
    <dbReference type="NCBI Taxonomy" id="456490"/>
    <lineage>
        <taxon>Bacteria</taxon>
        <taxon>Bacillati</taxon>
        <taxon>Bacillota</taxon>
        <taxon>Bacilli</taxon>
        <taxon>Bacillales</taxon>
        <taxon>Paenibacillaceae</taxon>
        <taxon>Cohnella</taxon>
    </lineage>
</organism>
<dbReference type="Gene3D" id="3.40.50.150">
    <property type="entry name" value="Vaccinia Virus protein VP39"/>
    <property type="match status" value="1"/>
</dbReference>
<evidence type="ECO:0000313" key="9">
    <source>
        <dbReference type="EMBL" id="RED56165.1"/>
    </source>
</evidence>
<keyword evidence="3 9" id="KW-0489">Methyltransferase</keyword>
<dbReference type="Proteomes" id="UP000256977">
    <property type="component" value="Unassembled WGS sequence"/>
</dbReference>
<evidence type="ECO:0000259" key="8">
    <source>
        <dbReference type="Pfam" id="PF22837"/>
    </source>
</evidence>
<evidence type="ECO:0000259" key="7">
    <source>
        <dbReference type="Pfam" id="PF07669"/>
    </source>
</evidence>
<evidence type="ECO:0000313" key="10">
    <source>
        <dbReference type="Proteomes" id="UP000256977"/>
    </source>
</evidence>
<dbReference type="InterPro" id="IPR011639">
    <property type="entry name" value="MethylTrfase_TaqI-like_dom"/>
</dbReference>